<evidence type="ECO:0000313" key="3">
    <source>
        <dbReference type="EMBL" id="CAB3255523.1"/>
    </source>
</evidence>
<evidence type="ECO:0000313" key="2">
    <source>
        <dbReference type="EMBL" id="CAB3235944.1"/>
    </source>
</evidence>
<proteinExistence type="predicted"/>
<comment type="caution">
    <text evidence="3">The sequence shown here is derived from an EMBL/GenBank/DDBJ whole genome shotgun (WGS) entry which is preliminary data.</text>
</comment>
<keyword evidence="4" id="KW-1185">Reference proteome</keyword>
<gene>
    <name evidence="3" type="ORF">APLA_LOCUS15235</name>
    <name evidence="2" type="ORF">APLA_LOCUS6366</name>
</gene>
<dbReference type="Proteomes" id="UP000494106">
    <property type="component" value="Unassembled WGS sequence"/>
</dbReference>
<dbReference type="AlphaFoldDB" id="A0A8S1B9G9"/>
<evidence type="ECO:0000313" key="5">
    <source>
        <dbReference type="Proteomes" id="UP000494256"/>
    </source>
</evidence>
<dbReference type="EMBL" id="CADEBC010000485">
    <property type="protein sequence ID" value="CAB3235944.1"/>
    <property type="molecule type" value="Genomic_DNA"/>
</dbReference>
<evidence type="ECO:0000313" key="4">
    <source>
        <dbReference type="Proteomes" id="UP000494106"/>
    </source>
</evidence>
<dbReference type="OrthoDB" id="8196822at2759"/>
<sequence length="97" mass="10452">MTNILVGEPVTSLNAPSCSKEVSVTSTDLTLASSSIFYDNLASEETTDRPEETTNVPTITIPKPSMRLNVHVLQTVHKLSPLPDAAKKKVSGSEQKK</sequence>
<name>A0A8S1B9G9_ARCPL</name>
<accession>A0A8S1B9G9</accession>
<organism evidence="3 5">
    <name type="scientific">Arctia plantaginis</name>
    <name type="common">Wood tiger moth</name>
    <name type="synonym">Phalaena plantaginis</name>
    <dbReference type="NCBI Taxonomy" id="874455"/>
    <lineage>
        <taxon>Eukaryota</taxon>
        <taxon>Metazoa</taxon>
        <taxon>Ecdysozoa</taxon>
        <taxon>Arthropoda</taxon>
        <taxon>Hexapoda</taxon>
        <taxon>Insecta</taxon>
        <taxon>Pterygota</taxon>
        <taxon>Neoptera</taxon>
        <taxon>Endopterygota</taxon>
        <taxon>Lepidoptera</taxon>
        <taxon>Glossata</taxon>
        <taxon>Ditrysia</taxon>
        <taxon>Noctuoidea</taxon>
        <taxon>Erebidae</taxon>
        <taxon>Arctiinae</taxon>
        <taxon>Arctia</taxon>
    </lineage>
</organism>
<protein>
    <submittedName>
        <fullName evidence="3">Uncharacterized protein</fullName>
    </submittedName>
</protein>
<dbReference type="EMBL" id="CADEBD010000443">
    <property type="protein sequence ID" value="CAB3255523.1"/>
    <property type="molecule type" value="Genomic_DNA"/>
</dbReference>
<reference evidence="4 5" key="1">
    <citation type="submission" date="2020-04" db="EMBL/GenBank/DDBJ databases">
        <authorList>
            <person name="Wallbank WR R."/>
            <person name="Pardo Diaz C."/>
            <person name="Kozak K."/>
            <person name="Martin S."/>
            <person name="Jiggins C."/>
            <person name="Moest M."/>
            <person name="Warren A I."/>
            <person name="Byers J.R.P. K."/>
            <person name="Montejo-Kovacevich G."/>
            <person name="Yen C E."/>
        </authorList>
    </citation>
    <scope>NUCLEOTIDE SEQUENCE [LARGE SCALE GENOMIC DNA]</scope>
</reference>
<feature type="region of interest" description="Disordered" evidence="1">
    <location>
        <begin position="42"/>
        <end position="61"/>
    </location>
</feature>
<dbReference type="Proteomes" id="UP000494256">
    <property type="component" value="Unassembled WGS sequence"/>
</dbReference>
<evidence type="ECO:0000256" key="1">
    <source>
        <dbReference type="SAM" id="MobiDB-lite"/>
    </source>
</evidence>